<evidence type="ECO:0000313" key="3">
    <source>
        <dbReference type="Proteomes" id="UP000266340"/>
    </source>
</evidence>
<keyword evidence="1" id="KW-1133">Transmembrane helix</keyword>
<dbReference type="EMBL" id="QXJM01000039">
    <property type="protein sequence ID" value="RIE02049.1"/>
    <property type="molecule type" value="Genomic_DNA"/>
</dbReference>
<feature type="transmembrane region" description="Helical" evidence="1">
    <location>
        <begin position="29"/>
        <end position="46"/>
    </location>
</feature>
<keyword evidence="1" id="KW-0472">Membrane</keyword>
<feature type="transmembrane region" description="Helical" evidence="1">
    <location>
        <begin position="6"/>
        <end position="22"/>
    </location>
</feature>
<dbReference type="OrthoDB" id="82335at2"/>
<feature type="transmembrane region" description="Helical" evidence="1">
    <location>
        <begin position="52"/>
        <end position="71"/>
    </location>
</feature>
<feature type="transmembrane region" description="Helical" evidence="1">
    <location>
        <begin position="339"/>
        <end position="358"/>
    </location>
</feature>
<dbReference type="RefSeq" id="WP_119150089.1">
    <property type="nucleotide sequence ID" value="NZ_JBHSOV010000009.1"/>
</dbReference>
<proteinExistence type="predicted"/>
<reference evidence="2 3" key="1">
    <citation type="submission" date="2018-09" db="EMBL/GenBank/DDBJ databases">
        <title>Cohnella cavernae sp. nov., isolated from a karst cave.</title>
        <authorList>
            <person name="Zhu H."/>
        </authorList>
    </citation>
    <scope>NUCLEOTIDE SEQUENCE [LARGE SCALE GENOMIC DNA]</scope>
    <source>
        <strain evidence="2 3">K2E09-144</strain>
    </source>
</reference>
<dbReference type="Proteomes" id="UP000266340">
    <property type="component" value="Unassembled WGS sequence"/>
</dbReference>
<feature type="transmembrane region" description="Helical" evidence="1">
    <location>
        <begin position="251"/>
        <end position="273"/>
    </location>
</feature>
<feature type="transmembrane region" description="Helical" evidence="1">
    <location>
        <begin position="213"/>
        <end position="231"/>
    </location>
</feature>
<gene>
    <name evidence="2" type="ORF">D3H35_14895</name>
</gene>
<evidence type="ECO:0000313" key="2">
    <source>
        <dbReference type="EMBL" id="RIE02049.1"/>
    </source>
</evidence>
<evidence type="ECO:0008006" key="4">
    <source>
        <dbReference type="Google" id="ProtNLM"/>
    </source>
</evidence>
<feature type="transmembrane region" description="Helical" evidence="1">
    <location>
        <begin position="161"/>
        <end position="177"/>
    </location>
</feature>
<protein>
    <recommendedName>
        <fullName evidence="4">Multi-TM2 domain-containing protein</fullName>
    </recommendedName>
</protein>
<accession>A0A398CLH2</accession>
<name>A0A398CLH2_9BACL</name>
<feature type="transmembrane region" description="Helical" evidence="1">
    <location>
        <begin position="136"/>
        <end position="155"/>
    </location>
</feature>
<evidence type="ECO:0000256" key="1">
    <source>
        <dbReference type="SAM" id="Phobius"/>
    </source>
</evidence>
<keyword evidence="3" id="KW-1185">Reference proteome</keyword>
<keyword evidence="1" id="KW-0812">Transmembrane</keyword>
<feature type="transmembrane region" description="Helical" evidence="1">
    <location>
        <begin position="301"/>
        <end position="319"/>
    </location>
</feature>
<comment type="caution">
    <text evidence="2">The sequence shown here is derived from an EMBL/GenBank/DDBJ whole genome shotgun (WGS) entry which is preliminary data.</text>
</comment>
<dbReference type="AlphaFoldDB" id="A0A398CLH2"/>
<sequence length="368" mass="41397">MQQRVLLSIMLGWIPGLGHLLLGRIGRGILYPAGFVGTLFLGVVATDDAQSIGPFVLSVIFAGGLWIVNMVDLWKYVFRRGGSPSLGRDAQSVQGATSITAANPDNELSNERFATALLSVIPGLGHFHMGLMTRGLTLLLSFVGWIVMTFFIAIFTEQEGFFVFLGALPILWLYNIFDAMRLINLKQSGEKLEDRSLFEDWEQVREDGRRSKMVAMLLSLFPGAGHLYLGLQRRGIQLMGAFLFSIYILDSLRLNLFFFLIPLLWCFAFFDALQLASRWQRNPEEVRDVPLVDKVLNHQRWLGLALLALGLYYLADRFLVDWLEREFPKAAVGYYFREYTQTAVVAVLLIGGGVRLLFGSKKERGEAA</sequence>
<organism evidence="2 3">
    <name type="scientific">Cohnella faecalis</name>
    <dbReference type="NCBI Taxonomy" id="2315694"/>
    <lineage>
        <taxon>Bacteria</taxon>
        <taxon>Bacillati</taxon>
        <taxon>Bacillota</taxon>
        <taxon>Bacilli</taxon>
        <taxon>Bacillales</taxon>
        <taxon>Paenibacillaceae</taxon>
        <taxon>Cohnella</taxon>
    </lineage>
</organism>